<protein>
    <submittedName>
        <fullName evidence="2">Uncharacterized protein</fullName>
    </submittedName>
</protein>
<evidence type="ECO:0000313" key="3">
    <source>
        <dbReference type="Proteomes" id="UP001176941"/>
    </source>
</evidence>
<dbReference type="EMBL" id="OX459957">
    <property type="protein sequence ID" value="CAI9163975.1"/>
    <property type="molecule type" value="Genomic_DNA"/>
</dbReference>
<accession>A0ABN8YQW8</accession>
<dbReference type="Proteomes" id="UP001176941">
    <property type="component" value="Chromosome 21"/>
</dbReference>
<organism evidence="2 3">
    <name type="scientific">Rangifer tarandus platyrhynchus</name>
    <name type="common">Svalbard reindeer</name>
    <dbReference type="NCBI Taxonomy" id="3082113"/>
    <lineage>
        <taxon>Eukaryota</taxon>
        <taxon>Metazoa</taxon>
        <taxon>Chordata</taxon>
        <taxon>Craniata</taxon>
        <taxon>Vertebrata</taxon>
        <taxon>Euteleostomi</taxon>
        <taxon>Mammalia</taxon>
        <taxon>Eutheria</taxon>
        <taxon>Laurasiatheria</taxon>
        <taxon>Artiodactyla</taxon>
        <taxon>Ruminantia</taxon>
        <taxon>Pecora</taxon>
        <taxon>Cervidae</taxon>
        <taxon>Odocoileinae</taxon>
        <taxon>Rangifer</taxon>
    </lineage>
</organism>
<gene>
    <name evidence="2" type="ORF">MRATA1EN1_LOCUS12937</name>
</gene>
<proteinExistence type="predicted"/>
<evidence type="ECO:0000313" key="2">
    <source>
        <dbReference type="EMBL" id="CAI9163975.1"/>
    </source>
</evidence>
<reference evidence="2" key="1">
    <citation type="submission" date="2023-04" db="EMBL/GenBank/DDBJ databases">
        <authorList>
            <consortium name="ELIXIR-Norway"/>
        </authorList>
    </citation>
    <scope>NUCLEOTIDE SEQUENCE [LARGE SCALE GENOMIC DNA]</scope>
</reference>
<evidence type="ECO:0000256" key="1">
    <source>
        <dbReference type="SAM" id="MobiDB-lite"/>
    </source>
</evidence>
<name>A0ABN8YQW8_RANTA</name>
<feature type="region of interest" description="Disordered" evidence="1">
    <location>
        <begin position="115"/>
        <end position="139"/>
    </location>
</feature>
<sequence>MSCLPASLGRASGISLFAYCRVDHTFCNSVFLGSMEGTCEVRNPHNSETPSVLGAGGVDAVAQSVSTHACPCALPCLPDDPWFPGSPACVTILGFDGQITGRSSNYMIKKGNEGEELQPLRPPKDSSQDSPQPAGPGAELRVLRQPGEAENEVVVGRPPAPQAIQPREQAAGGLHTSPALTPPGVCCRLHPALGLPPAATTVSLVFSLGLKLTSGRCPWHPPPAPARS</sequence>
<keyword evidence="3" id="KW-1185">Reference proteome</keyword>